<dbReference type="SUPFAM" id="SSF53323">
    <property type="entry name" value="Pyruvate-ferredoxin oxidoreductase, PFOR, domain III"/>
    <property type="match status" value="1"/>
</dbReference>
<dbReference type="InterPro" id="IPR009014">
    <property type="entry name" value="Transketo_C/PFOR_II"/>
</dbReference>
<dbReference type="InterPro" id="IPR022367">
    <property type="entry name" value="2-oxoacid/accept_OxRdtase_asu"/>
</dbReference>
<dbReference type="GO" id="GO:0016903">
    <property type="term" value="F:oxidoreductase activity, acting on the aldehyde or oxo group of donors"/>
    <property type="evidence" value="ECO:0007669"/>
    <property type="project" value="InterPro"/>
</dbReference>
<dbReference type="SUPFAM" id="SSF52518">
    <property type="entry name" value="Thiamin diphosphate-binding fold (THDP-binding)"/>
    <property type="match status" value="1"/>
</dbReference>
<proteinExistence type="predicted"/>
<comment type="caution">
    <text evidence="4">The sequence shown here is derived from an EMBL/GenBank/DDBJ whole genome shotgun (WGS) entry which is preliminary data.</text>
</comment>
<accession>A0A1W9NWM8</accession>
<dbReference type="InterPro" id="IPR019752">
    <property type="entry name" value="Pyrv/ketoisovalerate_OxRed_cat"/>
</dbReference>
<dbReference type="InterPro" id="IPR029061">
    <property type="entry name" value="THDP-binding"/>
</dbReference>
<dbReference type="FunFam" id="3.40.50.970:FF:000022">
    <property type="entry name" value="2-oxoglutarate ferredoxin oxidoreductase alpha subunit"/>
    <property type="match status" value="1"/>
</dbReference>
<dbReference type="Gene3D" id="3.40.50.970">
    <property type="match status" value="1"/>
</dbReference>
<organism evidence="4 5">
    <name type="scientific">candidate division CPR3 bacterium 4484_211</name>
    <dbReference type="NCBI Taxonomy" id="1968527"/>
    <lineage>
        <taxon>Bacteria</taxon>
        <taxon>Bacteria division CPR3</taxon>
    </lineage>
</organism>
<evidence type="ECO:0000313" key="5">
    <source>
        <dbReference type="Proteomes" id="UP000192520"/>
    </source>
</evidence>
<dbReference type="Gene3D" id="3.40.50.920">
    <property type="match status" value="1"/>
</dbReference>
<dbReference type="EMBL" id="MZGJ01000033">
    <property type="protein sequence ID" value="OQX50469.1"/>
    <property type="molecule type" value="Genomic_DNA"/>
</dbReference>
<dbReference type="Pfam" id="PF01855">
    <property type="entry name" value="POR_N"/>
    <property type="match status" value="1"/>
</dbReference>
<dbReference type="Gene3D" id="3.40.920.10">
    <property type="entry name" value="Pyruvate-ferredoxin oxidoreductase, PFOR, domain III"/>
    <property type="match status" value="1"/>
</dbReference>
<dbReference type="InterPro" id="IPR002869">
    <property type="entry name" value="Pyrv_flavodox_OxRed_cen"/>
</dbReference>
<feature type="domain" description="Pyruvate flavodoxin/ferredoxin oxidoreductase pyrimidine binding" evidence="3">
    <location>
        <begin position="215"/>
        <end position="451"/>
    </location>
</feature>
<feature type="domain" description="Pyruvate/ketoisovalerate oxidoreductase catalytic" evidence="2">
    <location>
        <begin position="15"/>
        <end position="178"/>
    </location>
</feature>
<evidence type="ECO:0000313" key="4">
    <source>
        <dbReference type="EMBL" id="OQX50469.1"/>
    </source>
</evidence>
<sequence length="577" mass="63637">MSEVDFTWKIGGEAGWGIKSSGFIFSKTFVRSGYHVFSYDEYPSLVRGGHNCFQARVSSRKVYSQLRLVDILVALNKESFYLHSNELKEGAVVIYDGGEFSLNEGEFPSISFINIPLRKIAAEKGGKKVMMNNVALGASMAVLNFDLGILGDVISDQFSDKGEDVVLANIESAQGGYDYVNALERKALDKIVVRANPGEGRMLVTGNEAVAMGGLAGGLQFYPAYPMTPASSILHFLSRWGEQYGVAVVQVEDELSAVNMAIGAAFAGVRSMTATSGGGFCLMTEGLGLAGMTETPLVIVVSQRPGPATGLPTWTEQGDLRFVLHAHQGSFPRVVAAPGDVAEAFEVTRQCLDMAEKYQLPVIILLDKFLSESYESTDFFKFDQTKFHQVEKVKADKVRGDYQRYAFTSDGVSPRAFPGHPGIVVRANSDEHDPFGFSTEEIEVREKMMEKRFRKLESLKVDLPQPRLYGQDEAPITFVAWGTTKGAVLEAQRILLGEGISTNLVHFVYLNPFPSEVVGRRLEQCHTVICVEGNYDGLLAGLIREKTGFNIEHKFLKYDGRPFYPEEIVSKVRELIK</sequence>
<name>A0A1W9NWM8_UNCC3</name>
<evidence type="ECO:0000259" key="2">
    <source>
        <dbReference type="Pfam" id="PF01558"/>
    </source>
</evidence>
<evidence type="ECO:0008006" key="6">
    <source>
        <dbReference type="Google" id="ProtNLM"/>
    </source>
</evidence>
<dbReference type="NCBIfam" id="TIGR03710">
    <property type="entry name" value="OAFO_sf"/>
    <property type="match status" value="1"/>
</dbReference>
<dbReference type="PANTHER" id="PTHR32154">
    <property type="entry name" value="PYRUVATE-FLAVODOXIN OXIDOREDUCTASE-RELATED"/>
    <property type="match status" value="1"/>
</dbReference>
<evidence type="ECO:0000259" key="3">
    <source>
        <dbReference type="Pfam" id="PF01855"/>
    </source>
</evidence>
<dbReference type="Proteomes" id="UP000192520">
    <property type="component" value="Unassembled WGS sequence"/>
</dbReference>
<dbReference type="PANTHER" id="PTHR32154:SF20">
    <property type="entry name" value="2-OXOGLUTARATE OXIDOREDUCTASE SUBUNIT KORA"/>
    <property type="match status" value="1"/>
</dbReference>
<dbReference type="InterPro" id="IPR002880">
    <property type="entry name" value="Pyrv_Fd/Flavodoxin_OxRdtase_N"/>
</dbReference>
<dbReference type="AlphaFoldDB" id="A0A1W9NWM8"/>
<dbReference type="CDD" id="cd07034">
    <property type="entry name" value="TPP_PYR_PFOR_IOR-alpha_like"/>
    <property type="match status" value="1"/>
</dbReference>
<protein>
    <recommendedName>
        <fullName evidence="6">2-oxoacid:ferredoxin oxidoreductase subunit alpha</fullName>
    </recommendedName>
</protein>
<evidence type="ECO:0000256" key="1">
    <source>
        <dbReference type="ARBA" id="ARBA00023002"/>
    </source>
</evidence>
<keyword evidence="1" id="KW-0560">Oxidoreductase</keyword>
<dbReference type="GO" id="GO:0006979">
    <property type="term" value="P:response to oxidative stress"/>
    <property type="evidence" value="ECO:0007669"/>
    <property type="project" value="TreeGrafter"/>
</dbReference>
<dbReference type="Pfam" id="PF01558">
    <property type="entry name" value="POR"/>
    <property type="match status" value="1"/>
</dbReference>
<reference evidence="5" key="1">
    <citation type="submission" date="2017-03" db="EMBL/GenBank/DDBJ databases">
        <title>Novel pathways for hydrocarbon cycling and metabolic interdependencies in hydrothermal sediment communities.</title>
        <authorList>
            <person name="Dombrowski N."/>
            <person name="Seitz K."/>
            <person name="Teske A."/>
            <person name="Baker B."/>
        </authorList>
    </citation>
    <scope>NUCLEOTIDE SEQUENCE [LARGE SCALE GENOMIC DNA]</scope>
</reference>
<gene>
    <name evidence="4" type="ORF">B5M47_03795</name>
</gene>
<dbReference type="SUPFAM" id="SSF52922">
    <property type="entry name" value="TK C-terminal domain-like"/>
    <property type="match status" value="1"/>
</dbReference>
<dbReference type="STRING" id="1968527.B5M47_03795"/>
<dbReference type="InterPro" id="IPR050722">
    <property type="entry name" value="Pyruvate:ferred/Flavod_OxRd"/>
</dbReference>